<evidence type="ECO:0000313" key="2">
    <source>
        <dbReference type="EMBL" id="KIL65982.1"/>
    </source>
</evidence>
<dbReference type="HOGENOM" id="CLU_1524741_0_0_1"/>
<dbReference type="InParanoid" id="A0A0C2WW16"/>
<keyword evidence="3" id="KW-1185">Reference proteome</keyword>
<evidence type="ECO:0000313" key="3">
    <source>
        <dbReference type="Proteomes" id="UP000054549"/>
    </source>
</evidence>
<gene>
    <name evidence="2" type="ORF">M378DRAFT_161631</name>
</gene>
<dbReference type="AlphaFoldDB" id="A0A0C2WW16"/>
<organism evidence="2 3">
    <name type="scientific">Amanita muscaria (strain Koide BX008)</name>
    <dbReference type="NCBI Taxonomy" id="946122"/>
    <lineage>
        <taxon>Eukaryota</taxon>
        <taxon>Fungi</taxon>
        <taxon>Dikarya</taxon>
        <taxon>Basidiomycota</taxon>
        <taxon>Agaricomycotina</taxon>
        <taxon>Agaricomycetes</taxon>
        <taxon>Agaricomycetidae</taxon>
        <taxon>Agaricales</taxon>
        <taxon>Pluteineae</taxon>
        <taxon>Amanitaceae</taxon>
        <taxon>Amanita</taxon>
    </lineage>
</organism>
<dbReference type="Proteomes" id="UP000054549">
    <property type="component" value="Unassembled WGS sequence"/>
</dbReference>
<dbReference type="EMBL" id="KN818239">
    <property type="protein sequence ID" value="KIL65982.1"/>
    <property type="molecule type" value="Genomic_DNA"/>
</dbReference>
<evidence type="ECO:0000256" key="1">
    <source>
        <dbReference type="SAM" id="MobiDB-lite"/>
    </source>
</evidence>
<accession>A0A0C2WW16</accession>
<reference evidence="2 3" key="1">
    <citation type="submission" date="2014-04" db="EMBL/GenBank/DDBJ databases">
        <title>Evolutionary Origins and Diversification of the Mycorrhizal Mutualists.</title>
        <authorList>
            <consortium name="DOE Joint Genome Institute"/>
            <consortium name="Mycorrhizal Genomics Consortium"/>
            <person name="Kohler A."/>
            <person name="Kuo A."/>
            <person name="Nagy L.G."/>
            <person name="Floudas D."/>
            <person name="Copeland A."/>
            <person name="Barry K.W."/>
            <person name="Cichocki N."/>
            <person name="Veneault-Fourrey C."/>
            <person name="LaButti K."/>
            <person name="Lindquist E.A."/>
            <person name="Lipzen A."/>
            <person name="Lundell T."/>
            <person name="Morin E."/>
            <person name="Murat C."/>
            <person name="Riley R."/>
            <person name="Ohm R."/>
            <person name="Sun H."/>
            <person name="Tunlid A."/>
            <person name="Henrissat B."/>
            <person name="Grigoriev I.V."/>
            <person name="Hibbett D.S."/>
            <person name="Martin F."/>
        </authorList>
    </citation>
    <scope>NUCLEOTIDE SEQUENCE [LARGE SCALE GENOMIC DNA]</scope>
    <source>
        <strain evidence="2 3">Koide BX008</strain>
    </source>
</reference>
<proteinExistence type="predicted"/>
<feature type="region of interest" description="Disordered" evidence="1">
    <location>
        <begin position="157"/>
        <end position="176"/>
    </location>
</feature>
<name>A0A0C2WW16_AMAMK</name>
<protein>
    <submittedName>
        <fullName evidence="2">Uncharacterized protein</fullName>
    </submittedName>
</protein>
<sequence length="176" mass="19415">MVPNCGHMLLDPLLKRLSPCGAALPTPNLLRSPGHPPYPNFRSGSAEARYQAMNIWWLILSSDMNRLTLSISISILEALALEKLCNSLIRRPSVMKSRQTDRGCINAISNTVCRDFCSRLCACKQGAKETLDQCLRFLIADRSTAVKPSPWMVEKQGYQQVQSGATGYGASARSNK</sequence>